<feature type="region of interest" description="Disordered" evidence="1">
    <location>
        <begin position="1"/>
        <end position="34"/>
    </location>
</feature>
<accession>A0A936YUQ6</accession>
<feature type="compositionally biased region" description="Polar residues" evidence="1">
    <location>
        <begin position="18"/>
        <end position="34"/>
    </location>
</feature>
<dbReference type="RefSeq" id="WP_201664027.1">
    <property type="nucleotide sequence ID" value="NZ_JAEQNC010000026.1"/>
</dbReference>
<dbReference type="Proteomes" id="UP000633219">
    <property type="component" value="Unassembled WGS sequence"/>
</dbReference>
<protein>
    <recommendedName>
        <fullName evidence="4">DUF883 domain-containing protein</fullName>
    </recommendedName>
</protein>
<evidence type="ECO:0000313" key="2">
    <source>
        <dbReference type="EMBL" id="MBL0375482.1"/>
    </source>
</evidence>
<organism evidence="2 3">
    <name type="scientific">Rhizobium setariae</name>
    <dbReference type="NCBI Taxonomy" id="2801340"/>
    <lineage>
        <taxon>Bacteria</taxon>
        <taxon>Pseudomonadati</taxon>
        <taxon>Pseudomonadota</taxon>
        <taxon>Alphaproteobacteria</taxon>
        <taxon>Hyphomicrobiales</taxon>
        <taxon>Rhizobiaceae</taxon>
        <taxon>Rhizobium/Agrobacterium group</taxon>
        <taxon>Rhizobium</taxon>
    </lineage>
</organism>
<reference evidence="2" key="1">
    <citation type="submission" date="2021-01" db="EMBL/GenBank/DDBJ databases">
        <title>Rhizobium sp. strain KVB221 16S ribosomal RNA gene Genome sequencing and assembly.</title>
        <authorList>
            <person name="Kang M."/>
        </authorList>
    </citation>
    <scope>NUCLEOTIDE SEQUENCE</scope>
    <source>
        <strain evidence="2">KVB221</strain>
    </source>
</reference>
<dbReference type="EMBL" id="JAEQNC010000026">
    <property type="protein sequence ID" value="MBL0375482.1"/>
    <property type="molecule type" value="Genomic_DNA"/>
</dbReference>
<evidence type="ECO:0008006" key="4">
    <source>
        <dbReference type="Google" id="ProtNLM"/>
    </source>
</evidence>
<keyword evidence="3" id="KW-1185">Reference proteome</keyword>
<gene>
    <name evidence="2" type="ORF">JJB09_26090</name>
</gene>
<evidence type="ECO:0000256" key="1">
    <source>
        <dbReference type="SAM" id="MobiDB-lite"/>
    </source>
</evidence>
<evidence type="ECO:0000313" key="3">
    <source>
        <dbReference type="Proteomes" id="UP000633219"/>
    </source>
</evidence>
<sequence>MVDKLSSNGEENREENTAPKQTDSTSNQTVLSPTSIDQLHALRAEIDQLNESLNLIAVGSARFATSQVRQAATEIEDMFKRNIILSITTAAIVGFLWGRSRTRE</sequence>
<proteinExistence type="predicted"/>
<dbReference type="AlphaFoldDB" id="A0A936YUQ6"/>
<comment type="caution">
    <text evidence="2">The sequence shown here is derived from an EMBL/GenBank/DDBJ whole genome shotgun (WGS) entry which is preliminary data.</text>
</comment>
<name>A0A936YUQ6_9HYPH</name>